<evidence type="ECO:0000256" key="5">
    <source>
        <dbReference type="ARBA" id="ARBA00022821"/>
    </source>
</evidence>
<dbReference type="InterPro" id="IPR058192">
    <property type="entry name" value="WHD_ROQ1-like"/>
</dbReference>
<evidence type="ECO:0000256" key="7">
    <source>
        <dbReference type="ARBA" id="ARBA00047304"/>
    </source>
</evidence>
<dbReference type="InterPro" id="IPR002182">
    <property type="entry name" value="NB-ARC"/>
</dbReference>
<dbReference type="GO" id="GO:0007165">
    <property type="term" value="P:signal transduction"/>
    <property type="evidence" value="ECO:0007669"/>
    <property type="project" value="InterPro"/>
</dbReference>
<keyword evidence="6" id="KW-0520">NAD</keyword>
<comment type="caution">
    <text evidence="10">The sequence shown here is derived from an EMBL/GenBank/DDBJ whole genome shotgun (WGS) entry which is preliminary data.</text>
</comment>
<dbReference type="InterPro" id="IPR027417">
    <property type="entry name" value="P-loop_NTPase"/>
</dbReference>
<evidence type="ECO:0000259" key="9">
    <source>
        <dbReference type="PROSITE" id="PS50104"/>
    </source>
</evidence>
<evidence type="ECO:0000256" key="4">
    <source>
        <dbReference type="ARBA" id="ARBA00022801"/>
    </source>
</evidence>
<protein>
    <recommendedName>
        <fullName evidence="1">ADP-ribosyl cyclase/cyclic ADP-ribose hydrolase</fullName>
        <ecNumber evidence="1">3.2.2.6</ecNumber>
    </recommendedName>
</protein>
<dbReference type="InterPro" id="IPR032675">
    <property type="entry name" value="LRR_dom_sf"/>
</dbReference>
<dbReference type="PRINTS" id="PR00364">
    <property type="entry name" value="DISEASERSIST"/>
</dbReference>
<dbReference type="GO" id="GO:0006952">
    <property type="term" value="P:defense response"/>
    <property type="evidence" value="ECO:0007669"/>
    <property type="project" value="UniProtKB-KW"/>
</dbReference>
<dbReference type="EMBL" id="JAAMPC010000007">
    <property type="protein sequence ID" value="KAG2301376.1"/>
    <property type="molecule type" value="Genomic_DNA"/>
</dbReference>
<evidence type="ECO:0000313" key="10">
    <source>
        <dbReference type="EMBL" id="KAG2301376.1"/>
    </source>
</evidence>
<dbReference type="Pfam" id="PF01582">
    <property type="entry name" value="TIR"/>
    <property type="match status" value="1"/>
</dbReference>
<feature type="domain" description="TIR" evidence="9">
    <location>
        <begin position="12"/>
        <end position="180"/>
    </location>
</feature>
<dbReference type="FunFam" id="3.80.10.10:FF:000386">
    <property type="entry name" value="Disease resistance protein RPS4"/>
    <property type="match status" value="1"/>
</dbReference>
<keyword evidence="4" id="KW-0378">Hydrolase</keyword>
<evidence type="ECO:0000256" key="3">
    <source>
        <dbReference type="ARBA" id="ARBA00022737"/>
    </source>
</evidence>
<dbReference type="InterPro" id="IPR000157">
    <property type="entry name" value="TIR_dom"/>
</dbReference>
<keyword evidence="5" id="KW-0611">Plant defense</keyword>
<dbReference type="InterPro" id="IPR042197">
    <property type="entry name" value="Apaf_helical"/>
</dbReference>
<dbReference type="Pfam" id="PF23282">
    <property type="entry name" value="WHD_ROQ1"/>
    <property type="match status" value="1"/>
</dbReference>
<comment type="catalytic activity">
    <reaction evidence="7">
        <text>NAD(+) + H2O = ADP-D-ribose + nicotinamide + H(+)</text>
        <dbReference type="Rhea" id="RHEA:16301"/>
        <dbReference type="ChEBI" id="CHEBI:15377"/>
        <dbReference type="ChEBI" id="CHEBI:15378"/>
        <dbReference type="ChEBI" id="CHEBI:17154"/>
        <dbReference type="ChEBI" id="CHEBI:57540"/>
        <dbReference type="ChEBI" id="CHEBI:57967"/>
        <dbReference type="EC" id="3.2.2.6"/>
    </reaction>
    <physiologicalReaction direction="left-to-right" evidence="7">
        <dbReference type="Rhea" id="RHEA:16302"/>
    </physiologicalReaction>
</comment>
<dbReference type="PANTHER" id="PTHR11017:SF274">
    <property type="entry name" value="ADP-RIBOSYL CYCLASE_CYCLIC ADP-RIBOSE HYDROLASE-RELATED"/>
    <property type="match status" value="1"/>
</dbReference>
<evidence type="ECO:0000256" key="1">
    <source>
        <dbReference type="ARBA" id="ARBA00011982"/>
    </source>
</evidence>
<dbReference type="InterPro" id="IPR011713">
    <property type="entry name" value="Leu-rich_rpt_3"/>
</dbReference>
<accession>A0A8X7S853</accession>
<dbReference type="Pfam" id="PF00931">
    <property type="entry name" value="NB-ARC"/>
    <property type="match status" value="1"/>
</dbReference>
<evidence type="ECO:0000256" key="6">
    <source>
        <dbReference type="ARBA" id="ARBA00023027"/>
    </source>
</evidence>
<dbReference type="Gene3D" id="3.80.10.10">
    <property type="entry name" value="Ribonuclease Inhibitor"/>
    <property type="match status" value="2"/>
</dbReference>
<dbReference type="GO" id="GO:0061809">
    <property type="term" value="F:NAD+ nucleosidase activity, cyclic ADP-ribose generating"/>
    <property type="evidence" value="ECO:0007669"/>
    <property type="project" value="UniProtKB-EC"/>
</dbReference>
<evidence type="ECO:0000256" key="2">
    <source>
        <dbReference type="ARBA" id="ARBA00022614"/>
    </source>
</evidence>
<dbReference type="PANTHER" id="PTHR11017">
    <property type="entry name" value="LEUCINE-RICH REPEAT-CONTAINING PROTEIN"/>
    <property type="match status" value="1"/>
</dbReference>
<dbReference type="Pfam" id="PF07725">
    <property type="entry name" value="LRR_3"/>
    <property type="match status" value="1"/>
</dbReference>
<feature type="region of interest" description="Disordered" evidence="8">
    <location>
        <begin position="1302"/>
        <end position="1321"/>
    </location>
</feature>
<dbReference type="SUPFAM" id="SSF52200">
    <property type="entry name" value="Toll/Interleukin receptor TIR domain"/>
    <property type="match status" value="1"/>
</dbReference>
<dbReference type="EC" id="3.2.2.6" evidence="1"/>
<dbReference type="FunFam" id="1.10.8.430:FF:000002">
    <property type="entry name" value="Disease resistance protein (TIR-NBS-LRR class)"/>
    <property type="match status" value="1"/>
</dbReference>
<dbReference type="InterPro" id="IPR045344">
    <property type="entry name" value="C-JID"/>
</dbReference>
<dbReference type="InterPro" id="IPR035897">
    <property type="entry name" value="Toll_tir_struct_dom_sf"/>
</dbReference>
<dbReference type="Gene3D" id="3.40.50.10140">
    <property type="entry name" value="Toll/interleukin-1 receptor homology (TIR) domain"/>
    <property type="match status" value="1"/>
</dbReference>
<keyword evidence="11" id="KW-1185">Reference proteome</keyword>
<dbReference type="GO" id="GO:0043531">
    <property type="term" value="F:ADP binding"/>
    <property type="evidence" value="ECO:0007669"/>
    <property type="project" value="InterPro"/>
</dbReference>
<evidence type="ECO:0000256" key="8">
    <source>
        <dbReference type="SAM" id="MobiDB-lite"/>
    </source>
</evidence>
<dbReference type="Proteomes" id="UP000886595">
    <property type="component" value="Unassembled WGS sequence"/>
</dbReference>
<evidence type="ECO:0000313" key="11">
    <source>
        <dbReference type="Proteomes" id="UP000886595"/>
    </source>
</evidence>
<dbReference type="SMART" id="SM00255">
    <property type="entry name" value="TIR"/>
    <property type="match status" value="1"/>
</dbReference>
<organism evidence="10 11">
    <name type="scientific">Brassica carinata</name>
    <name type="common">Ethiopian mustard</name>
    <name type="synonym">Abyssinian cabbage</name>
    <dbReference type="NCBI Taxonomy" id="52824"/>
    <lineage>
        <taxon>Eukaryota</taxon>
        <taxon>Viridiplantae</taxon>
        <taxon>Streptophyta</taxon>
        <taxon>Embryophyta</taxon>
        <taxon>Tracheophyta</taxon>
        <taxon>Spermatophyta</taxon>
        <taxon>Magnoliopsida</taxon>
        <taxon>eudicotyledons</taxon>
        <taxon>Gunneridae</taxon>
        <taxon>Pentapetalae</taxon>
        <taxon>rosids</taxon>
        <taxon>malvids</taxon>
        <taxon>Brassicales</taxon>
        <taxon>Brassicaceae</taxon>
        <taxon>Brassiceae</taxon>
        <taxon>Brassica</taxon>
    </lineage>
</organism>
<dbReference type="FunFam" id="3.40.50.300:FF:001002">
    <property type="entry name" value="Disease resistance protein (TIR-NBS-LRR class)"/>
    <property type="match status" value="1"/>
</dbReference>
<sequence length="1321" mass="149562">MASSSSTTSGNSRYDVFPSFRGEDVRSSFLSHLHKELKLNLITTFDDNGIDRSRPIGPELLSAIKDSRIAIVIFSKNYASSTWCLNELVEIHKCITDLDQMVIPIFYHVDPSEVRKQTGEFGERFKETCRKDKTEEGDRERWIRALTDVANLAGEDSKNWIGDGEAKMIQHIAKDVSNKLMIPSNDFSDIVGIEGHFERLNSLLCLESEEIRKVGIWGPSGVGKSTIGRALFSQLSSRFHKHAFFVSYKRKKKWDDDKMKLCLDERLLSEILCRKDVKISHSGAAKQRLMHKKVLIIVDDVDDVEALNTLMDQSSLVGSGSRIVVITQDKRLLESQGIKLIYEVELPSYDLAMQMFCRSAFGENSPPYGFEELAEEVAFHSSNLPLGLSVLGSSLKGMKKEKWVEMLPRLLNSLDGKIKTTLKLCYDRLHVREQELFLYIACLSDGHNVNFLNDLLEDSAEIGLKILNEKSLIRWESTETVRMHSLLQMLGKEINLADPINNRRFLTGVEDIRYVLTENTGTENTLAMYLNMSEINETLFMNKKSFKGMCNLKLLMIYNYRPPWKTAEKGRLSLPDRGLHHFPRKLRFLRWDEYPSKCMPFNFRAECLVELKMQYSKLEKLWEGTQFLGSLKEMDISYSADLKEIPDLSKAINVEKLNLQGCTSLVTLPSSIGNLSKLSELDMSKCSSLDFLPPDVDLESLAVLNLNGCSKLRTFPRISRNITSLYLEETALEGEEDSSWIENIPRFKELYWNDVPLSCMPPSFNPEDMERLVMSSVRLKKLWGGVKSLGKLWWMVLSGCESLVEIPDLSMASDLRYLELENCKSLVMPPSIRNLHQLVRLNMRGCTMLEVLPVDIDLPNLKELYLSGCSKLRNFPQISTRINALYLDDTAIEEIPSWIKNMSSLWILTMFRCKNLKNISAEIFKLEHFIADFSDCGGITTICDHLPGPNNDFFDISSFYLYRKLRVAPFKFYNCFNLDRDAQEIIVQSHSRGAVIPGGEVPTYFTYRACGSSLSILLSETSLSQESILLKICIVVGPSRHYPARLKVRQSFRGQEEEIICHFNEDKCTYQMDHLVLFFLPLQIKRVDNSPSELNNNNVLLLEFSSIPYDEYYGLCSCGSNGCHEQNSTLEEIKGCGARVMMDISETDCEESDEESNRSKKKMRMKVPTFQEHSNSLSIQTAVNSEPVVAPNLDLSLGLAGTSGVEESDDESNRSKKKMRMTVPTSQELFNSISIKTAVNSEPMAPNLELSFGLAGASGEISSGSLVPSPSRNFCGDGASSSDPCLGGEYLHFEPMIIEQQNTGTSDEDPSFSPELLDFFT</sequence>
<dbReference type="SUPFAM" id="SSF52058">
    <property type="entry name" value="L domain-like"/>
    <property type="match status" value="2"/>
</dbReference>
<dbReference type="Pfam" id="PF20160">
    <property type="entry name" value="C-JID"/>
    <property type="match status" value="1"/>
</dbReference>
<dbReference type="InterPro" id="IPR044974">
    <property type="entry name" value="Disease_R_plants"/>
</dbReference>
<dbReference type="OrthoDB" id="1357022at2759"/>
<dbReference type="Gene3D" id="3.40.50.300">
    <property type="entry name" value="P-loop containing nucleotide triphosphate hydrolases"/>
    <property type="match status" value="1"/>
</dbReference>
<dbReference type="FunFam" id="3.40.50.10140:FF:000007">
    <property type="entry name" value="Disease resistance protein (TIR-NBS-LRR class)"/>
    <property type="match status" value="1"/>
</dbReference>
<dbReference type="SUPFAM" id="SSF52540">
    <property type="entry name" value="P-loop containing nucleoside triphosphate hydrolases"/>
    <property type="match status" value="1"/>
</dbReference>
<gene>
    <name evidence="10" type="ORF">Bca52824_030027</name>
</gene>
<feature type="region of interest" description="Disordered" evidence="8">
    <location>
        <begin position="1199"/>
        <end position="1222"/>
    </location>
</feature>
<proteinExistence type="predicted"/>
<name>A0A8X7S853_BRACI</name>
<keyword evidence="3" id="KW-0677">Repeat</keyword>
<keyword evidence="2" id="KW-0433">Leucine-rich repeat</keyword>
<dbReference type="Gene3D" id="1.10.8.430">
    <property type="entry name" value="Helical domain of apoptotic protease-activating factors"/>
    <property type="match status" value="1"/>
</dbReference>
<dbReference type="PROSITE" id="PS50104">
    <property type="entry name" value="TIR"/>
    <property type="match status" value="1"/>
</dbReference>
<reference evidence="10 11" key="1">
    <citation type="submission" date="2020-02" db="EMBL/GenBank/DDBJ databases">
        <authorList>
            <person name="Ma Q."/>
            <person name="Huang Y."/>
            <person name="Song X."/>
            <person name="Pei D."/>
        </authorList>
    </citation>
    <scope>NUCLEOTIDE SEQUENCE [LARGE SCALE GENOMIC DNA]</scope>
    <source>
        <strain evidence="10">Sxm20200214</strain>
        <tissue evidence="10">Leaf</tissue>
    </source>
</reference>